<protein>
    <recommendedName>
        <fullName evidence="3">Putative auto-transporter adhesin head GIN domain-containing protein</fullName>
    </recommendedName>
</protein>
<dbReference type="OrthoDB" id="1422484at2"/>
<dbReference type="STRING" id="1121895.GCA_000378485_03872"/>
<dbReference type="EMBL" id="JRLX01000027">
    <property type="protein sequence ID" value="KGO85144.1"/>
    <property type="molecule type" value="Genomic_DNA"/>
</dbReference>
<dbReference type="eggNOG" id="COG3595">
    <property type="taxonomic scope" value="Bacteria"/>
</dbReference>
<dbReference type="Pfam" id="PF10988">
    <property type="entry name" value="DUF2807"/>
    <property type="match status" value="1"/>
</dbReference>
<dbReference type="Proteomes" id="UP000030152">
    <property type="component" value="Unassembled WGS sequence"/>
</dbReference>
<evidence type="ECO:0000256" key="1">
    <source>
        <dbReference type="SAM" id="MobiDB-lite"/>
    </source>
</evidence>
<evidence type="ECO:0000313" key="5">
    <source>
        <dbReference type="Proteomes" id="UP000030152"/>
    </source>
</evidence>
<feature type="domain" description="Putative auto-transporter adhesin head GIN" evidence="3">
    <location>
        <begin position="47"/>
        <end position="227"/>
    </location>
</feature>
<reference evidence="4 5" key="1">
    <citation type="submission" date="2013-09" db="EMBL/GenBank/DDBJ databases">
        <authorList>
            <person name="Zeng Z."/>
            <person name="Chen C."/>
        </authorList>
    </citation>
    <scope>NUCLEOTIDE SEQUENCE [LARGE SCALE GENOMIC DNA]</scope>
    <source>
        <strain evidence="4 5">WB 3.3-2</strain>
    </source>
</reference>
<name>A0A0A2LYS2_9FLAO</name>
<feature type="region of interest" description="Disordered" evidence="1">
    <location>
        <begin position="213"/>
        <end position="243"/>
    </location>
</feature>
<sequence>MIKVFVHISKAIVGFVAALLFASCNFGGKSLDGSGNITTQTRTVSGDYTIVSVATGLEVYVVQGNKPSIVVEADDNLQQYIKTEVEGNELRIYADVSINKAGAKRVTVTLPKIEGLEASSAAILKSKTVIKGDDIDFSANSGASVEVGVDAKTVNCEASSNGTLKVSGRTTDLNTISSSGASVNAAGLTAEDAKSEASSGGSATVNVTGKLDAEASSGGSISYSNTPKTIKSNATSGGSVSKQ</sequence>
<feature type="signal peptide" evidence="2">
    <location>
        <begin position="1"/>
        <end position="22"/>
    </location>
</feature>
<evidence type="ECO:0000259" key="3">
    <source>
        <dbReference type="Pfam" id="PF10988"/>
    </source>
</evidence>
<dbReference type="RefSeq" id="WP_020215051.1">
    <property type="nucleotide sequence ID" value="NZ_JRLX01000027.1"/>
</dbReference>
<dbReference type="Gene3D" id="2.160.20.120">
    <property type="match status" value="1"/>
</dbReference>
<dbReference type="PROSITE" id="PS51257">
    <property type="entry name" value="PROKAR_LIPOPROTEIN"/>
    <property type="match status" value="1"/>
</dbReference>
<feature type="chain" id="PRO_5002002663" description="Putative auto-transporter adhesin head GIN domain-containing protein" evidence="2">
    <location>
        <begin position="23"/>
        <end position="243"/>
    </location>
</feature>
<feature type="compositionally biased region" description="Polar residues" evidence="1">
    <location>
        <begin position="217"/>
        <end position="243"/>
    </location>
</feature>
<organism evidence="4 5">
    <name type="scientific">Flavobacterium rivuli WB 3.3-2 = DSM 21788</name>
    <dbReference type="NCBI Taxonomy" id="1121895"/>
    <lineage>
        <taxon>Bacteria</taxon>
        <taxon>Pseudomonadati</taxon>
        <taxon>Bacteroidota</taxon>
        <taxon>Flavobacteriia</taxon>
        <taxon>Flavobacteriales</taxon>
        <taxon>Flavobacteriaceae</taxon>
        <taxon>Flavobacterium</taxon>
    </lineage>
</organism>
<keyword evidence="2" id="KW-0732">Signal</keyword>
<accession>A0A0A2LYS2</accession>
<evidence type="ECO:0000313" key="4">
    <source>
        <dbReference type="EMBL" id="KGO85144.1"/>
    </source>
</evidence>
<keyword evidence="5" id="KW-1185">Reference proteome</keyword>
<proteinExistence type="predicted"/>
<evidence type="ECO:0000256" key="2">
    <source>
        <dbReference type="SAM" id="SignalP"/>
    </source>
</evidence>
<dbReference type="InterPro" id="IPR021255">
    <property type="entry name" value="DUF2807"/>
</dbReference>
<gene>
    <name evidence="4" type="ORF">Q765_18015</name>
</gene>
<comment type="caution">
    <text evidence="4">The sequence shown here is derived from an EMBL/GenBank/DDBJ whole genome shotgun (WGS) entry which is preliminary data.</text>
</comment>
<dbReference type="AlphaFoldDB" id="A0A0A2LYS2"/>